<dbReference type="WBParaSite" id="PEQ_0000499701-mRNA-1">
    <property type="protein sequence ID" value="PEQ_0000499701-mRNA-1"/>
    <property type="gene ID" value="PEQ_0000499701"/>
</dbReference>
<sequence length="90" mass="10308">MSYLRGEKMLTSAFTAMQKSFVLTKGNEKILAVRPDRDATGRHYQTRARRAKLFNGESAIEEAPVGDDWSRKLPVDMRTTLMQLMNVELM</sequence>
<accession>A0A914RJP4</accession>
<reference evidence="2" key="1">
    <citation type="submission" date="2022-11" db="UniProtKB">
        <authorList>
            <consortium name="WormBaseParasite"/>
        </authorList>
    </citation>
    <scope>IDENTIFICATION</scope>
</reference>
<name>A0A914RJP4_PAREQ</name>
<dbReference type="AlphaFoldDB" id="A0A914RJP4"/>
<organism evidence="1 2">
    <name type="scientific">Parascaris equorum</name>
    <name type="common">Equine roundworm</name>
    <dbReference type="NCBI Taxonomy" id="6256"/>
    <lineage>
        <taxon>Eukaryota</taxon>
        <taxon>Metazoa</taxon>
        <taxon>Ecdysozoa</taxon>
        <taxon>Nematoda</taxon>
        <taxon>Chromadorea</taxon>
        <taxon>Rhabditida</taxon>
        <taxon>Spirurina</taxon>
        <taxon>Ascaridomorpha</taxon>
        <taxon>Ascaridoidea</taxon>
        <taxon>Ascarididae</taxon>
        <taxon>Parascaris</taxon>
    </lineage>
</organism>
<protein>
    <submittedName>
        <fullName evidence="2">Uncharacterized protein</fullName>
    </submittedName>
</protein>
<dbReference type="Proteomes" id="UP000887564">
    <property type="component" value="Unplaced"/>
</dbReference>
<evidence type="ECO:0000313" key="2">
    <source>
        <dbReference type="WBParaSite" id="PEQ_0000499701-mRNA-1"/>
    </source>
</evidence>
<dbReference type="InterPro" id="IPR052496">
    <property type="entry name" value="Orphan_Nuclear_Rcpt"/>
</dbReference>
<dbReference type="PANTHER" id="PTHR47519">
    <property type="entry name" value="NUCLEAR HORMONE RECEPTOR FAMILY MEMBER NHR-31-RELATED"/>
    <property type="match status" value="1"/>
</dbReference>
<dbReference type="PANTHER" id="PTHR47519:SF4">
    <property type="entry name" value="NUCLEAR HORMONE RECEPTOR FAMILY"/>
    <property type="match status" value="1"/>
</dbReference>
<proteinExistence type="predicted"/>
<evidence type="ECO:0000313" key="1">
    <source>
        <dbReference type="Proteomes" id="UP000887564"/>
    </source>
</evidence>
<keyword evidence="1" id="KW-1185">Reference proteome</keyword>